<dbReference type="InterPro" id="IPR001509">
    <property type="entry name" value="Epimerase_deHydtase"/>
</dbReference>
<proteinExistence type="inferred from homology"/>
<dbReference type="Gene3D" id="2.60.120.10">
    <property type="entry name" value="Jelly Rolls"/>
    <property type="match status" value="1"/>
</dbReference>
<dbReference type="InterPro" id="IPR029303">
    <property type="entry name" value="CapF_C"/>
</dbReference>
<dbReference type="RefSeq" id="WP_015234801.1">
    <property type="nucleotide sequence ID" value="NC_019793.1"/>
</dbReference>
<gene>
    <name evidence="4" type="ordered locus">Deipe_0923</name>
</gene>
<comment type="similarity">
    <text evidence="1">Belongs to the NAD(P)-dependent epimerase/dehydratase family.</text>
</comment>
<reference evidence="5" key="1">
    <citation type="submission" date="2012-03" db="EMBL/GenBank/DDBJ databases">
        <title>Complete sequence of chromosome of Deinococcus peraridilitoris DSM 19664.</title>
        <authorList>
            <person name="Lucas S."/>
            <person name="Copeland A."/>
            <person name="Lapidus A."/>
            <person name="Glavina del Rio T."/>
            <person name="Dalin E."/>
            <person name="Tice H."/>
            <person name="Bruce D."/>
            <person name="Goodwin L."/>
            <person name="Pitluck S."/>
            <person name="Peters L."/>
            <person name="Mikhailova N."/>
            <person name="Lu M."/>
            <person name="Kyrpides N."/>
            <person name="Mavromatis K."/>
            <person name="Ivanova N."/>
            <person name="Brettin T."/>
            <person name="Detter J.C."/>
            <person name="Han C."/>
            <person name="Larimer F."/>
            <person name="Land M."/>
            <person name="Hauser L."/>
            <person name="Markowitz V."/>
            <person name="Cheng J.-F."/>
            <person name="Hugenholtz P."/>
            <person name="Woyke T."/>
            <person name="Wu D."/>
            <person name="Pukall R."/>
            <person name="Steenblock K."/>
            <person name="Brambilla E."/>
            <person name="Klenk H.-P."/>
            <person name="Eisen J.A."/>
        </authorList>
    </citation>
    <scope>NUCLEOTIDE SEQUENCE [LARGE SCALE GENOMIC DNA]</scope>
    <source>
        <strain evidence="5">DSM 19664 / LMG 22246 / CIP 109416 / KR-200</strain>
    </source>
</reference>
<dbReference type="EMBL" id="CP003382">
    <property type="protein sequence ID" value="AFZ66491.1"/>
    <property type="molecule type" value="Genomic_DNA"/>
</dbReference>
<dbReference type="Pfam" id="PF01370">
    <property type="entry name" value="Epimerase"/>
    <property type="match status" value="1"/>
</dbReference>
<protein>
    <submittedName>
        <fullName evidence="4">Nucleoside-diphosphate-sugar epimerase</fullName>
    </submittedName>
</protein>
<dbReference type="PANTHER" id="PTHR43000">
    <property type="entry name" value="DTDP-D-GLUCOSE 4,6-DEHYDRATASE-RELATED"/>
    <property type="match status" value="1"/>
</dbReference>
<dbReference type="SUPFAM" id="SSF51735">
    <property type="entry name" value="NAD(P)-binding Rossmann-fold domains"/>
    <property type="match status" value="1"/>
</dbReference>
<evidence type="ECO:0000259" key="2">
    <source>
        <dbReference type="Pfam" id="PF01370"/>
    </source>
</evidence>
<dbReference type="eggNOG" id="COG0451">
    <property type="taxonomic scope" value="Bacteria"/>
</dbReference>
<dbReference type="Proteomes" id="UP000010467">
    <property type="component" value="Chromosome"/>
</dbReference>
<dbReference type="HOGENOM" id="CLU_063221_0_0_0"/>
<name>K9ZY12_DEIPD</name>
<feature type="domain" description="NAD-dependent epimerase/dehydratase" evidence="2">
    <location>
        <begin position="6"/>
        <end position="187"/>
    </location>
</feature>
<dbReference type="OrthoDB" id="9801056at2"/>
<evidence type="ECO:0000313" key="5">
    <source>
        <dbReference type="Proteomes" id="UP000010467"/>
    </source>
</evidence>
<evidence type="ECO:0000313" key="4">
    <source>
        <dbReference type="EMBL" id="AFZ66491.1"/>
    </source>
</evidence>
<feature type="domain" description="Capsular polysaccharide assembling protein CapF C-terminal" evidence="3">
    <location>
        <begin position="252"/>
        <end position="362"/>
    </location>
</feature>
<evidence type="ECO:0000259" key="3">
    <source>
        <dbReference type="Pfam" id="PF14667"/>
    </source>
</evidence>
<dbReference type="eggNOG" id="COG1898">
    <property type="taxonomic scope" value="Bacteria"/>
</dbReference>
<dbReference type="InterPro" id="IPR014710">
    <property type="entry name" value="RmlC-like_jellyroll"/>
</dbReference>
<dbReference type="KEGG" id="dpd:Deipe_0923"/>
<dbReference type="InterPro" id="IPR011051">
    <property type="entry name" value="RmlC_Cupin_sf"/>
</dbReference>
<dbReference type="STRING" id="937777.Deipe_0923"/>
<accession>K9ZY12</accession>
<organism evidence="4 5">
    <name type="scientific">Deinococcus peraridilitoris (strain DSM 19664 / LMG 22246 / CIP 109416 / KR-200)</name>
    <dbReference type="NCBI Taxonomy" id="937777"/>
    <lineage>
        <taxon>Bacteria</taxon>
        <taxon>Thermotogati</taxon>
        <taxon>Deinococcota</taxon>
        <taxon>Deinococci</taxon>
        <taxon>Deinococcales</taxon>
        <taxon>Deinococcaceae</taxon>
        <taxon>Deinococcus</taxon>
    </lineage>
</organism>
<dbReference type="Pfam" id="PF14667">
    <property type="entry name" value="Polysacc_synt_C"/>
    <property type="match status" value="1"/>
</dbReference>
<evidence type="ECO:0000256" key="1">
    <source>
        <dbReference type="ARBA" id="ARBA00007637"/>
    </source>
</evidence>
<dbReference type="AlphaFoldDB" id="K9ZY12"/>
<dbReference type="SUPFAM" id="SSF51182">
    <property type="entry name" value="RmlC-like cupins"/>
    <property type="match status" value="1"/>
</dbReference>
<dbReference type="InterPro" id="IPR036291">
    <property type="entry name" value="NAD(P)-bd_dom_sf"/>
</dbReference>
<dbReference type="Gene3D" id="3.40.50.720">
    <property type="entry name" value="NAD(P)-binding Rossmann-like Domain"/>
    <property type="match status" value="1"/>
</dbReference>
<keyword evidence="5" id="KW-1185">Reference proteome</keyword>
<dbReference type="CDD" id="cd07007">
    <property type="entry name" value="cupin_CapF-like_C"/>
    <property type="match status" value="1"/>
</dbReference>
<sequence length="368" mass="41001">MMRIGVTGAGGLLGRHLRVHLQGQGDIETVIASRETFHDSARLDAFVRSCDAIAHFAGMNRGDDQEVAATNVRLGHDLTTACERADVAPHLVFSSSIHARRDTPYGASKRECAAIFSAWAERVGAKFYNLVLPNVFGEGGQPFYNSVVSTFCHQVAHGNEPTVHSDALTHQVHAQTVAREVLCVLRDGITGEGELPGRPISVADLLGKLQEFDTLYGQHIFPDVRDEFERDLFNTYRSYLYPCRYPVSLTLHSDPRGSLFEAVRTLNGGQTFLSTTRPGITRGNHYHLHKIERFLVVAGEAEIRIRHVLDTDVEVFRVSGERPSYVDIPTLHTHNITNVGDTEVLTLFWTHELYDSKAPDTYPQEVQL</sequence>
<dbReference type="PATRIC" id="fig|937777.3.peg.931"/>